<keyword evidence="7 9" id="KW-0234">DNA repair</keyword>
<evidence type="ECO:0000256" key="5">
    <source>
        <dbReference type="ARBA" id="ARBA00022840"/>
    </source>
</evidence>
<protein>
    <recommendedName>
        <fullName evidence="9">DNA replication and repair protein RecF</fullName>
    </recommendedName>
</protein>
<keyword evidence="1 9" id="KW-0963">Cytoplasm</keyword>
<evidence type="ECO:0000256" key="7">
    <source>
        <dbReference type="ARBA" id="ARBA00023204"/>
    </source>
</evidence>
<keyword evidence="6 9" id="KW-0238">DNA-binding</keyword>
<dbReference type="PATRIC" id="fig|1125712.3.peg.2477"/>
<dbReference type="PANTHER" id="PTHR32182">
    <property type="entry name" value="DNA REPLICATION AND REPAIR PROTEIN RECF"/>
    <property type="match status" value="1"/>
</dbReference>
<evidence type="ECO:0000256" key="6">
    <source>
        <dbReference type="ARBA" id="ARBA00023125"/>
    </source>
</evidence>
<evidence type="ECO:0000256" key="9">
    <source>
        <dbReference type="HAMAP-Rule" id="MF_00365"/>
    </source>
</evidence>
<keyword evidence="5 9" id="KW-0067">ATP-binding</keyword>
<dbReference type="eggNOG" id="COG1195">
    <property type="taxonomic scope" value="Bacteria"/>
</dbReference>
<keyword evidence="3 9" id="KW-0547">Nucleotide-binding</keyword>
<dbReference type="GO" id="GO:0006260">
    <property type="term" value="P:DNA replication"/>
    <property type="evidence" value="ECO:0007669"/>
    <property type="project" value="UniProtKB-UniRule"/>
</dbReference>
<evidence type="ECO:0000259" key="10">
    <source>
        <dbReference type="Pfam" id="PF02463"/>
    </source>
</evidence>
<keyword evidence="2 9" id="KW-0235">DNA replication</keyword>
<dbReference type="EMBL" id="AWEZ01000073">
    <property type="protein sequence ID" value="ERL06021.1"/>
    <property type="molecule type" value="Genomic_DNA"/>
</dbReference>
<feature type="domain" description="RecF/RecN/SMC N-terminal" evidence="10">
    <location>
        <begin position="7"/>
        <end position="345"/>
    </location>
</feature>
<dbReference type="GO" id="GO:0006302">
    <property type="term" value="P:double-strand break repair"/>
    <property type="evidence" value="ECO:0007669"/>
    <property type="project" value="TreeGrafter"/>
</dbReference>
<keyword evidence="4 9" id="KW-0227">DNA damage</keyword>
<sequence>MGLAASTLTLDDWRNFGHLELAVSPGMTILHGQNAVGKTNVVEALQLLTAGSSFRRPHAAEFVREGATSARAALALTGDGRVVDMAVCVADGRRRFARNGKKCAAADVPQTLMSVLFNPDDLSFVKRGAAWRRDELDGFGRQANRGYGRLSVAYQRAIEQRNHLLKEDRPDLSMLAAWDASVAAGGAALLSARLRLFCRLRGHLVAAYGEIAPGERLTCTYRSSLGAEEELVGLSRDTLAERLADALERTRPESLRRQQTTVGPQRDELAFRIDDRDVRSFGSQGQQRSIVLAWKMAEVRLAHEIVGQAPLLLLDDVMSELDARRRETMTRFVQGGVQTVVTTTNLGYFPQELLTKARVVHVGLSL</sequence>
<dbReference type="GO" id="GO:0003697">
    <property type="term" value="F:single-stranded DNA binding"/>
    <property type="evidence" value="ECO:0007669"/>
    <property type="project" value="UniProtKB-UniRule"/>
</dbReference>
<dbReference type="GO" id="GO:0000731">
    <property type="term" value="P:DNA synthesis involved in DNA repair"/>
    <property type="evidence" value="ECO:0007669"/>
    <property type="project" value="TreeGrafter"/>
</dbReference>
<dbReference type="NCBIfam" id="TIGR00611">
    <property type="entry name" value="recf"/>
    <property type="match status" value="1"/>
</dbReference>
<evidence type="ECO:0000313" key="11">
    <source>
        <dbReference type="EMBL" id="ERL06021.1"/>
    </source>
</evidence>
<dbReference type="HAMAP" id="MF_00365">
    <property type="entry name" value="RecF"/>
    <property type="match status" value="1"/>
</dbReference>
<dbReference type="OrthoDB" id="9803889at2"/>
<gene>
    <name evidence="9 11" type="primary">recF</name>
    <name evidence="11" type="ORF">HMPREF1316_0805</name>
</gene>
<evidence type="ECO:0000256" key="3">
    <source>
        <dbReference type="ARBA" id="ARBA00022741"/>
    </source>
</evidence>
<dbReference type="AlphaFoldDB" id="U2V005"/>
<dbReference type="STRING" id="1125712.HMPREF1316_0805"/>
<name>U2V005_9ACTN</name>
<evidence type="ECO:0000256" key="8">
    <source>
        <dbReference type="ARBA" id="ARBA00025401"/>
    </source>
</evidence>
<dbReference type="GO" id="GO:0009432">
    <property type="term" value="P:SOS response"/>
    <property type="evidence" value="ECO:0007669"/>
    <property type="project" value="UniProtKB-UniRule"/>
</dbReference>
<feature type="binding site" evidence="9">
    <location>
        <begin position="32"/>
        <end position="39"/>
    </location>
    <ligand>
        <name>ATP</name>
        <dbReference type="ChEBI" id="CHEBI:30616"/>
    </ligand>
</feature>
<dbReference type="Pfam" id="PF02463">
    <property type="entry name" value="SMC_N"/>
    <property type="match status" value="1"/>
</dbReference>
<dbReference type="InterPro" id="IPR042174">
    <property type="entry name" value="RecF_2"/>
</dbReference>
<keyword evidence="12" id="KW-1185">Reference proteome</keyword>
<comment type="function">
    <text evidence="8 9">The RecF protein is involved in DNA metabolism; it is required for DNA replication and normal SOS inducibility. RecF binds preferentially to single-stranded, linear DNA. It also seems to bind ATP.</text>
</comment>
<dbReference type="GO" id="GO:0005737">
    <property type="term" value="C:cytoplasm"/>
    <property type="evidence" value="ECO:0007669"/>
    <property type="project" value="UniProtKB-SubCell"/>
</dbReference>
<dbReference type="InterPro" id="IPR003395">
    <property type="entry name" value="RecF/RecN/SMC_N"/>
</dbReference>
<keyword evidence="9" id="KW-0742">SOS response</keyword>
<dbReference type="PANTHER" id="PTHR32182:SF0">
    <property type="entry name" value="DNA REPLICATION AND REPAIR PROTEIN RECF"/>
    <property type="match status" value="1"/>
</dbReference>
<evidence type="ECO:0000313" key="12">
    <source>
        <dbReference type="Proteomes" id="UP000016638"/>
    </source>
</evidence>
<comment type="subcellular location">
    <subcellularLocation>
        <location evidence="9">Cytoplasm</location>
    </subcellularLocation>
</comment>
<dbReference type="InterPro" id="IPR027417">
    <property type="entry name" value="P-loop_NTPase"/>
</dbReference>
<dbReference type="InterPro" id="IPR001238">
    <property type="entry name" value="DNA-binding_RecF"/>
</dbReference>
<organism evidence="11 12">
    <name type="scientific">Olsenella profusa F0195</name>
    <dbReference type="NCBI Taxonomy" id="1125712"/>
    <lineage>
        <taxon>Bacteria</taxon>
        <taxon>Bacillati</taxon>
        <taxon>Actinomycetota</taxon>
        <taxon>Coriobacteriia</taxon>
        <taxon>Coriobacteriales</taxon>
        <taxon>Atopobiaceae</taxon>
        <taxon>Olsenella</taxon>
    </lineage>
</organism>
<reference evidence="11 12" key="1">
    <citation type="submission" date="2013-08" db="EMBL/GenBank/DDBJ databases">
        <authorList>
            <person name="Durkin A.S."/>
            <person name="Haft D.R."/>
            <person name="McCorrison J."/>
            <person name="Torralba M."/>
            <person name="Gillis M."/>
            <person name="Haft D.H."/>
            <person name="Methe B."/>
            <person name="Sutton G."/>
            <person name="Nelson K.E."/>
        </authorList>
    </citation>
    <scope>NUCLEOTIDE SEQUENCE [LARGE SCALE GENOMIC DNA]</scope>
    <source>
        <strain evidence="11 12">F0195</strain>
    </source>
</reference>
<comment type="caution">
    <text evidence="11">The sequence shown here is derived from an EMBL/GenBank/DDBJ whole genome shotgun (WGS) entry which is preliminary data.</text>
</comment>
<evidence type="ECO:0000256" key="1">
    <source>
        <dbReference type="ARBA" id="ARBA00022490"/>
    </source>
</evidence>
<dbReference type="Gene3D" id="3.40.50.300">
    <property type="entry name" value="P-loop containing nucleotide triphosphate hydrolases"/>
    <property type="match status" value="1"/>
</dbReference>
<comment type="similarity">
    <text evidence="9">Belongs to the RecF family.</text>
</comment>
<evidence type="ECO:0000256" key="2">
    <source>
        <dbReference type="ARBA" id="ARBA00022705"/>
    </source>
</evidence>
<dbReference type="GO" id="GO:0005524">
    <property type="term" value="F:ATP binding"/>
    <property type="evidence" value="ECO:0007669"/>
    <property type="project" value="UniProtKB-UniRule"/>
</dbReference>
<dbReference type="Gene3D" id="1.20.1050.90">
    <property type="entry name" value="RecF/RecN/SMC, N-terminal domain"/>
    <property type="match status" value="1"/>
</dbReference>
<proteinExistence type="inferred from homology"/>
<dbReference type="SUPFAM" id="SSF52540">
    <property type="entry name" value="P-loop containing nucleoside triphosphate hydrolases"/>
    <property type="match status" value="1"/>
</dbReference>
<evidence type="ECO:0000256" key="4">
    <source>
        <dbReference type="ARBA" id="ARBA00022763"/>
    </source>
</evidence>
<accession>U2V005</accession>
<dbReference type="Proteomes" id="UP000016638">
    <property type="component" value="Unassembled WGS sequence"/>
</dbReference>